<keyword evidence="2" id="KW-1185">Reference proteome</keyword>
<gene>
    <name evidence="1" type="ORF">GA0070563_115109</name>
</gene>
<dbReference type="SUPFAM" id="SSF89372">
    <property type="entry name" value="Fucose-specific lectin"/>
    <property type="match status" value="1"/>
</dbReference>
<protein>
    <submittedName>
        <fullName evidence="1">Uncharacterized protein</fullName>
    </submittedName>
</protein>
<evidence type="ECO:0000313" key="2">
    <source>
        <dbReference type="Proteomes" id="UP000183585"/>
    </source>
</evidence>
<proteinExistence type="predicted"/>
<reference evidence="2" key="1">
    <citation type="submission" date="2016-06" db="EMBL/GenBank/DDBJ databases">
        <authorList>
            <person name="Varghese N."/>
            <person name="Submissions Spin"/>
        </authorList>
    </citation>
    <scope>NUCLEOTIDE SEQUENCE [LARGE SCALE GENOMIC DNA]</scope>
    <source>
        <strain evidence="2">DSM 43168</strain>
    </source>
</reference>
<accession>A0A1C5AP65</accession>
<name>A0A1C5AP65_9ACTN</name>
<evidence type="ECO:0000313" key="1">
    <source>
        <dbReference type="EMBL" id="SCF46936.1"/>
    </source>
</evidence>
<dbReference type="EMBL" id="FMCT01000015">
    <property type="protein sequence ID" value="SCF46936.1"/>
    <property type="molecule type" value="Genomic_DNA"/>
</dbReference>
<feature type="non-terminal residue" evidence="1">
    <location>
        <position position="1"/>
    </location>
</feature>
<dbReference type="Gene3D" id="2.120.10.70">
    <property type="entry name" value="Fucose-specific lectin"/>
    <property type="match status" value="1"/>
</dbReference>
<dbReference type="Proteomes" id="UP000183585">
    <property type="component" value="Unassembled WGS sequence"/>
</dbReference>
<dbReference type="RefSeq" id="WP_176735020.1">
    <property type="nucleotide sequence ID" value="NZ_FMCT01000015.1"/>
</dbReference>
<organism evidence="1 2">
    <name type="scientific">Micromonospora carbonacea</name>
    <dbReference type="NCBI Taxonomy" id="47853"/>
    <lineage>
        <taxon>Bacteria</taxon>
        <taxon>Bacillati</taxon>
        <taxon>Actinomycetota</taxon>
        <taxon>Actinomycetes</taxon>
        <taxon>Micromonosporales</taxon>
        <taxon>Micromonosporaceae</taxon>
        <taxon>Micromonospora</taxon>
    </lineage>
</organism>
<dbReference type="AlphaFoldDB" id="A0A1C5AP65"/>
<sequence>YGGDLHLFTQGTGNTVRTNRYNLDTNAWAGWTTVPGPAGARSVPAVVVYGGELRLFVRAAQHRIHQARFGL</sequence>